<dbReference type="EC" id="2.7.8.29" evidence="1"/>
<dbReference type="GO" id="GO:0005789">
    <property type="term" value="C:endoplasmic reticulum membrane"/>
    <property type="evidence" value="ECO:0007669"/>
    <property type="project" value="UniProtKB-SubCell"/>
</dbReference>
<comment type="similarity">
    <text evidence="1">Belongs to the phosphatidyl serine synthase family.</text>
</comment>
<keyword evidence="3" id="KW-1185">Reference proteome</keyword>
<dbReference type="Proteomes" id="UP000281553">
    <property type="component" value="Unassembled WGS sequence"/>
</dbReference>
<dbReference type="GO" id="GO:0106245">
    <property type="term" value="F:L-serine-phosphatidylethanolamine phosphatidyltransferase activity"/>
    <property type="evidence" value="ECO:0007669"/>
    <property type="project" value="UniProtKB-UniRule"/>
</dbReference>
<organism evidence="2 3">
    <name type="scientific">Dibothriocephalus latus</name>
    <name type="common">Fish tapeworm</name>
    <name type="synonym">Diphyllobothrium latum</name>
    <dbReference type="NCBI Taxonomy" id="60516"/>
    <lineage>
        <taxon>Eukaryota</taxon>
        <taxon>Metazoa</taxon>
        <taxon>Spiralia</taxon>
        <taxon>Lophotrochozoa</taxon>
        <taxon>Platyhelminthes</taxon>
        <taxon>Cestoda</taxon>
        <taxon>Eucestoda</taxon>
        <taxon>Diphyllobothriidea</taxon>
        <taxon>Diphyllobothriidae</taxon>
        <taxon>Dibothriocephalus</taxon>
    </lineage>
</organism>
<proteinExistence type="inferred from homology"/>
<comment type="function">
    <text evidence="1">Catalyzes a base-exchange reaction in which the polar head group of phosphatidylethanolamine (PE) is replaced by L-serine.</text>
</comment>
<comment type="catalytic activity">
    <reaction evidence="1">
        <text>a 1,2-diacyl-sn-glycero-3-phosphoethanolamine + L-serine = a 1,2-diacyl-sn-glycero-3-phospho-L-serine + ethanolamine</text>
        <dbReference type="Rhea" id="RHEA:27606"/>
        <dbReference type="ChEBI" id="CHEBI:33384"/>
        <dbReference type="ChEBI" id="CHEBI:57262"/>
        <dbReference type="ChEBI" id="CHEBI:57603"/>
        <dbReference type="ChEBI" id="CHEBI:64612"/>
        <dbReference type="EC" id="2.7.8.29"/>
    </reaction>
</comment>
<evidence type="ECO:0000313" key="2">
    <source>
        <dbReference type="EMBL" id="VDN24833.1"/>
    </source>
</evidence>
<name>A0A3P7MMH7_DIBLA</name>
<sequence length="108" mass="12770">MFVLVFRQFYHYVTDDRVTRVGSQMWIFTSTLLVEGLVCLKLGREVFEHTIIWNIMYWLIWLVKMNSSQAAVGCSLPALLEVIPWKSQIIAPRNVRTARIIRFSRQEH</sequence>
<accession>A0A3P7MMH7</accession>
<comment type="pathway">
    <text evidence="1">Phospholipid metabolism; phosphatidylserine biosynthesis.</text>
</comment>
<keyword evidence="1" id="KW-0256">Endoplasmic reticulum</keyword>
<keyword evidence="1" id="KW-0594">Phospholipid biosynthesis</keyword>
<protein>
    <recommendedName>
        <fullName evidence="1">Phosphatidylserine synthase</fullName>
        <ecNumber evidence="1">2.7.8.29</ecNumber>
    </recommendedName>
    <alternativeName>
        <fullName evidence="1">Serine-exchange enzyme</fullName>
    </alternativeName>
</protein>
<evidence type="ECO:0000313" key="3">
    <source>
        <dbReference type="Proteomes" id="UP000281553"/>
    </source>
</evidence>
<dbReference type="GO" id="GO:0006659">
    <property type="term" value="P:phosphatidylserine biosynthetic process"/>
    <property type="evidence" value="ECO:0007669"/>
    <property type="project" value="UniProtKB-UniRule"/>
</dbReference>
<reference evidence="2 3" key="1">
    <citation type="submission" date="2018-11" db="EMBL/GenBank/DDBJ databases">
        <authorList>
            <consortium name="Pathogen Informatics"/>
        </authorList>
    </citation>
    <scope>NUCLEOTIDE SEQUENCE [LARGE SCALE GENOMIC DNA]</scope>
</reference>
<dbReference type="AlphaFoldDB" id="A0A3P7MMH7"/>
<dbReference type="Pfam" id="PF03034">
    <property type="entry name" value="PSS"/>
    <property type="match status" value="1"/>
</dbReference>
<keyword evidence="1" id="KW-0808">Transferase</keyword>
<keyword evidence="1" id="KW-0443">Lipid metabolism</keyword>
<comment type="subcellular location">
    <subcellularLocation>
        <location evidence="1">Endoplasmic reticulum membrane</location>
        <topology evidence="1">Multi-pass membrane protein</topology>
    </subcellularLocation>
</comment>
<gene>
    <name evidence="2" type="ORF">DILT_LOCUS14512</name>
</gene>
<dbReference type="EMBL" id="UYRU01074609">
    <property type="protein sequence ID" value="VDN24833.1"/>
    <property type="molecule type" value="Genomic_DNA"/>
</dbReference>
<dbReference type="InterPro" id="IPR004277">
    <property type="entry name" value="PSS"/>
</dbReference>
<keyword evidence="1" id="KW-0444">Lipid biosynthesis</keyword>
<evidence type="ECO:0000256" key="1">
    <source>
        <dbReference type="RuleBase" id="RU368094"/>
    </source>
</evidence>
<keyword evidence="1" id="KW-1208">Phospholipid metabolism</keyword>
<dbReference type="UniPathway" id="UPA00948"/>